<evidence type="ECO:0000256" key="7">
    <source>
        <dbReference type="ARBA" id="ARBA00022777"/>
    </source>
</evidence>
<evidence type="ECO:0000256" key="9">
    <source>
        <dbReference type="ARBA" id="ARBA00023012"/>
    </source>
</evidence>
<dbReference type="InterPro" id="IPR036890">
    <property type="entry name" value="HATPase_C_sf"/>
</dbReference>
<dbReference type="PANTHER" id="PTHR45436:SF5">
    <property type="entry name" value="SENSOR HISTIDINE KINASE TRCS"/>
    <property type="match status" value="1"/>
</dbReference>
<feature type="domain" description="Histidine kinase" evidence="11">
    <location>
        <begin position="284"/>
        <end position="496"/>
    </location>
</feature>
<dbReference type="InterPro" id="IPR003594">
    <property type="entry name" value="HATPase_dom"/>
</dbReference>
<dbReference type="InterPro" id="IPR003661">
    <property type="entry name" value="HisK_dim/P_dom"/>
</dbReference>
<dbReference type="InterPro" id="IPR003660">
    <property type="entry name" value="HAMP_dom"/>
</dbReference>
<dbReference type="GO" id="GO:0016301">
    <property type="term" value="F:kinase activity"/>
    <property type="evidence" value="ECO:0007669"/>
    <property type="project" value="UniProtKB-KW"/>
</dbReference>
<dbReference type="SMART" id="SM00387">
    <property type="entry name" value="HATPase_c"/>
    <property type="match status" value="1"/>
</dbReference>
<dbReference type="PROSITE" id="PS50109">
    <property type="entry name" value="HIS_KIN"/>
    <property type="match status" value="1"/>
</dbReference>
<evidence type="ECO:0000256" key="1">
    <source>
        <dbReference type="ARBA" id="ARBA00000085"/>
    </source>
</evidence>
<dbReference type="EMBL" id="JAATVY010000007">
    <property type="protein sequence ID" value="NJC70531.1"/>
    <property type="molecule type" value="Genomic_DNA"/>
</dbReference>
<keyword evidence="10" id="KW-0472">Membrane</keyword>
<dbReference type="Proteomes" id="UP000722989">
    <property type="component" value="Unassembled WGS sequence"/>
</dbReference>
<dbReference type="EC" id="2.7.13.3" evidence="3"/>
<comment type="caution">
    <text evidence="13">The sequence shown here is derived from an EMBL/GenBank/DDBJ whole genome shotgun (WGS) entry which is preliminary data.</text>
</comment>
<dbReference type="InterPro" id="IPR004358">
    <property type="entry name" value="Sig_transdc_His_kin-like_C"/>
</dbReference>
<dbReference type="SUPFAM" id="SSF55874">
    <property type="entry name" value="ATPase domain of HSP90 chaperone/DNA topoisomerase II/histidine kinase"/>
    <property type="match status" value="1"/>
</dbReference>
<dbReference type="Gene3D" id="1.10.287.130">
    <property type="match status" value="1"/>
</dbReference>
<dbReference type="CDD" id="cd06225">
    <property type="entry name" value="HAMP"/>
    <property type="match status" value="1"/>
</dbReference>
<keyword evidence="14" id="KW-1185">Reference proteome</keyword>
<comment type="catalytic activity">
    <reaction evidence="1">
        <text>ATP + protein L-histidine = ADP + protein N-phospho-L-histidine.</text>
        <dbReference type="EC" id="2.7.13.3"/>
    </reaction>
</comment>
<dbReference type="Pfam" id="PF00512">
    <property type="entry name" value="HisKA"/>
    <property type="match status" value="1"/>
</dbReference>
<gene>
    <name evidence="13" type="ORF">HC031_12525</name>
</gene>
<dbReference type="Pfam" id="PF00672">
    <property type="entry name" value="HAMP"/>
    <property type="match status" value="1"/>
</dbReference>
<dbReference type="SMART" id="SM00388">
    <property type="entry name" value="HisKA"/>
    <property type="match status" value="1"/>
</dbReference>
<dbReference type="SMART" id="SM00304">
    <property type="entry name" value="HAMP"/>
    <property type="match status" value="1"/>
</dbReference>
<keyword evidence="6" id="KW-0812">Transmembrane</keyword>
<dbReference type="PANTHER" id="PTHR45436">
    <property type="entry name" value="SENSOR HISTIDINE KINASE YKOH"/>
    <property type="match status" value="1"/>
</dbReference>
<evidence type="ECO:0000256" key="5">
    <source>
        <dbReference type="ARBA" id="ARBA00022679"/>
    </source>
</evidence>
<dbReference type="InterPro" id="IPR050428">
    <property type="entry name" value="TCS_sensor_his_kinase"/>
</dbReference>
<keyword evidence="8" id="KW-1133">Transmembrane helix</keyword>
<dbReference type="SUPFAM" id="SSF47384">
    <property type="entry name" value="Homodimeric domain of signal transducing histidine kinase"/>
    <property type="match status" value="1"/>
</dbReference>
<dbReference type="CDD" id="cd00082">
    <property type="entry name" value="HisKA"/>
    <property type="match status" value="1"/>
</dbReference>
<dbReference type="RefSeq" id="WP_167925446.1">
    <property type="nucleotide sequence ID" value="NZ_JAATVY010000007.1"/>
</dbReference>
<keyword evidence="4" id="KW-0597">Phosphoprotein</keyword>
<dbReference type="InterPro" id="IPR005467">
    <property type="entry name" value="His_kinase_dom"/>
</dbReference>
<dbReference type="PRINTS" id="PR00344">
    <property type="entry name" value="BCTRLSENSOR"/>
</dbReference>
<evidence type="ECO:0000256" key="6">
    <source>
        <dbReference type="ARBA" id="ARBA00022692"/>
    </source>
</evidence>
<evidence type="ECO:0000256" key="10">
    <source>
        <dbReference type="ARBA" id="ARBA00023136"/>
    </source>
</evidence>
<keyword evidence="9" id="KW-0902">Two-component regulatory system</keyword>
<evidence type="ECO:0000259" key="12">
    <source>
        <dbReference type="PROSITE" id="PS50885"/>
    </source>
</evidence>
<keyword evidence="7 13" id="KW-0418">Kinase</keyword>
<dbReference type="PROSITE" id="PS50885">
    <property type="entry name" value="HAMP"/>
    <property type="match status" value="1"/>
</dbReference>
<evidence type="ECO:0000259" key="11">
    <source>
        <dbReference type="PROSITE" id="PS50109"/>
    </source>
</evidence>
<organism evidence="13 14">
    <name type="scientific">Planosporangium thailandense</name>
    <dbReference type="NCBI Taxonomy" id="765197"/>
    <lineage>
        <taxon>Bacteria</taxon>
        <taxon>Bacillati</taxon>
        <taxon>Actinomycetota</taxon>
        <taxon>Actinomycetes</taxon>
        <taxon>Micromonosporales</taxon>
        <taxon>Micromonosporaceae</taxon>
        <taxon>Planosporangium</taxon>
    </lineage>
</organism>
<sequence length="505" mass="54312">MRSAVRRLLPRSVRARAGFAAGLAATVLCLGAAFWLRHVVYTERMRATEQSARRVLYSMQTTLVGTPYVDPDNLTVFVSFSPDGPSSAYVTVSADGRVFGVGEGLGMISQDRSLLPAPPPGPVTEHGIRRTTVHVGAFPPEMGVRFANRAYPVLYLDMDLDTPRQLQQLGYTARALVASPVRLYVFVTPFDAERAVAAIDRLLIPGVPAAVLLVAATAWLATDRALRPVERMRAQAAEFTANALDRRLSVPGSDDAISRLAVTFNDTLDRLAEAARRQRRFIADAAHELRSPIGGVHAILEVAAAHPDRADHPAVFREAIAEVRRLGRLADDLLLLARLEAVRTPPRATPVDLAALARERVVDRGRLRRLTVTCDAPASAVVLGDPVQLDRLLSNLLDNAERHARRAIEVSVHEDADEPCLVLAVADDGAGVAPADRERVFQPFTRLDDARTRSAGGTGLGLAISRDICVRHGGSLAVVDAALGGACFVARLPNPPPPRGIPGPT</sequence>
<evidence type="ECO:0000256" key="3">
    <source>
        <dbReference type="ARBA" id="ARBA00012438"/>
    </source>
</evidence>
<comment type="subcellular location">
    <subcellularLocation>
        <location evidence="2">Cell membrane</location>
    </subcellularLocation>
</comment>
<evidence type="ECO:0000313" key="13">
    <source>
        <dbReference type="EMBL" id="NJC70531.1"/>
    </source>
</evidence>
<protein>
    <recommendedName>
        <fullName evidence="3">histidine kinase</fullName>
        <ecNumber evidence="3">2.7.13.3</ecNumber>
    </recommendedName>
</protein>
<evidence type="ECO:0000256" key="2">
    <source>
        <dbReference type="ARBA" id="ARBA00004236"/>
    </source>
</evidence>
<evidence type="ECO:0000313" key="14">
    <source>
        <dbReference type="Proteomes" id="UP000722989"/>
    </source>
</evidence>
<evidence type="ECO:0000256" key="8">
    <source>
        <dbReference type="ARBA" id="ARBA00022989"/>
    </source>
</evidence>
<dbReference type="Pfam" id="PF02518">
    <property type="entry name" value="HATPase_c"/>
    <property type="match status" value="1"/>
</dbReference>
<evidence type="ECO:0000256" key="4">
    <source>
        <dbReference type="ARBA" id="ARBA00022553"/>
    </source>
</evidence>
<name>A0ABX0XWW1_9ACTN</name>
<proteinExistence type="predicted"/>
<keyword evidence="5" id="KW-0808">Transferase</keyword>
<feature type="domain" description="HAMP" evidence="12">
    <location>
        <begin position="223"/>
        <end position="276"/>
    </location>
</feature>
<accession>A0ABX0XWW1</accession>
<dbReference type="Gene3D" id="6.10.340.10">
    <property type="match status" value="1"/>
</dbReference>
<dbReference type="Gene3D" id="3.30.565.10">
    <property type="entry name" value="Histidine kinase-like ATPase, C-terminal domain"/>
    <property type="match status" value="1"/>
</dbReference>
<dbReference type="InterPro" id="IPR036097">
    <property type="entry name" value="HisK_dim/P_sf"/>
</dbReference>
<reference evidence="13 14" key="1">
    <citation type="submission" date="2020-03" db="EMBL/GenBank/DDBJ databases">
        <title>WGS of the type strain of Planosporangium spp.</title>
        <authorList>
            <person name="Thawai C."/>
        </authorList>
    </citation>
    <scope>NUCLEOTIDE SEQUENCE [LARGE SCALE GENOMIC DNA]</scope>
    <source>
        <strain evidence="13 14">TBRC 5610</strain>
    </source>
</reference>